<dbReference type="InterPro" id="IPR048628">
    <property type="entry name" value="Sec3_C"/>
</dbReference>
<feature type="domain" description="Exocyst complex component Sec3 PIP2-binding N-terminal" evidence="5">
    <location>
        <begin position="48"/>
        <end position="148"/>
    </location>
</feature>
<dbReference type="AlphaFoldDB" id="A0A0K9P183"/>
<dbReference type="GO" id="GO:0005546">
    <property type="term" value="F:phosphatidylinositol-4,5-bisphosphate binding"/>
    <property type="evidence" value="ECO:0000318"/>
    <property type="project" value="GO_Central"/>
</dbReference>
<dbReference type="GO" id="GO:0005886">
    <property type="term" value="C:plasma membrane"/>
    <property type="evidence" value="ECO:0000318"/>
    <property type="project" value="GO_Central"/>
</dbReference>
<comment type="caution">
    <text evidence="6">The sequence shown here is derived from an EMBL/GenBank/DDBJ whole genome shotgun (WGS) entry which is preliminary data.</text>
</comment>
<gene>
    <name evidence="6" type="ORF">ZOSMA_49G00600</name>
</gene>
<dbReference type="GO" id="GO:0006887">
    <property type="term" value="P:exocytosis"/>
    <property type="evidence" value="ECO:0000318"/>
    <property type="project" value="GO_Central"/>
</dbReference>
<protein>
    <submittedName>
        <fullName evidence="6">Exocyst complex component SEC3A</fullName>
    </submittedName>
</protein>
<dbReference type="GO" id="GO:0000145">
    <property type="term" value="C:exocyst"/>
    <property type="evidence" value="ECO:0000318"/>
    <property type="project" value="GO_Central"/>
</dbReference>
<accession>A0A0K9P183</accession>
<dbReference type="PANTHER" id="PTHR16092:SF14">
    <property type="entry name" value="EXOCYST COMPLEX COMPONENT 1 ISOFORM X1"/>
    <property type="match status" value="1"/>
</dbReference>
<dbReference type="STRING" id="29655.A0A0K9P183"/>
<sequence length="888" mass="100129">MARSSADDLDLRNQCQAALESGSKVVLSIRVVETRGAAWATGGRLGRQMAKPRVLAITTKIASPGEKAKAFLHVLKYSSGGVLELAKDYKLKHLSKMEVNANDPSGCTFILGFDNLRSQSVAPSLWTMRNKDDRNRLLVSLLNMCRDLQDRLPKVVGIDIVEMALWAKDNTPAVSSKASTAATATEAAEAAASTMEDGPTITSEDYSNVAVTRDLVSHAEEEDMEALLDAYVMGIGEAEQFSERLRRELLALEAANVHALLENEPLVEEVLKGLDAASLCVEDMDEWLRIFNVKLRHMREDIESIESRNNKLELQSVNNMALLKELEKLLVHLRIPTEVEECLIGDSFDDAQIGQILESCEWLSGALRALVQNIDPCYVNMRAVKEKRGELEILKSSFVTLASEFLRCFFSKLVDFMINDLSHFSQKGQLKVPDHNELKHKCMTHARILQILKFLDKRCLVPLRKVYCHSLNLLLRREAREFSNELRASIKTPKNPQGWLEITSNASQSANSVDTSSVTNAYFKMLSIFVPLLVDESSFFAYFMGFGVTTLVFPDSSNDMNKDFGTMDNDEWECVQISPDDLDSLNAALRDLLDGIQEDFYAVLDWAGKIDPLRCISLHGITENYLSEQKSDTSGFVRMLLSELLTRISLQFGKFVDETCHQIERNERNAKQTGVLSYITKFAILATRMEQYIQGQSRELVDMAYTKIVNVMFVTLERISQADPKYPDIVLIENYAAFQNSLYDLANVVPTLAKFYHQASESYEKACTNHINMVIYIQFEKLFTFAQKIEDSMYTLSPEEIPFQVGLSKADLRKILKSSLSSVDKAIVGMSKRLQKNFTSEELLPSLWDKCKKQFADKYESFTRLVAKVYPSENIPSGTEMRDLLASM</sequence>
<proteinExistence type="inferred from homology"/>
<evidence type="ECO:0000313" key="7">
    <source>
        <dbReference type="Proteomes" id="UP000036987"/>
    </source>
</evidence>
<keyword evidence="4" id="KW-0175">Coiled coil</keyword>
<dbReference type="EMBL" id="LFYR01001429">
    <property type="protein sequence ID" value="KMZ61992.1"/>
    <property type="molecule type" value="Genomic_DNA"/>
</dbReference>
<evidence type="ECO:0000256" key="3">
    <source>
        <dbReference type="ARBA" id="ARBA00022483"/>
    </source>
</evidence>
<dbReference type="SMART" id="SM01313">
    <property type="entry name" value="Sec3-PIP2_bind"/>
    <property type="match status" value="1"/>
</dbReference>
<keyword evidence="7" id="KW-1185">Reference proteome</keyword>
<dbReference type="PANTHER" id="PTHR16092">
    <property type="entry name" value="SEC3/SYNTAXIN-RELATED"/>
    <property type="match status" value="1"/>
</dbReference>
<dbReference type="Proteomes" id="UP000036987">
    <property type="component" value="Unassembled WGS sequence"/>
</dbReference>
<dbReference type="Pfam" id="PF09763">
    <property type="entry name" value="Sec3_CC"/>
    <property type="match status" value="1"/>
</dbReference>
<dbReference type="Pfam" id="PF20654">
    <property type="entry name" value="Sec3_C-term"/>
    <property type="match status" value="1"/>
</dbReference>
<dbReference type="OrthoDB" id="27109at2759"/>
<dbReference type="GO" id="GO:0006893">
    <property type="term" value="P:Golgi to plasma membrane transport"/>
    <property type="evidence" value="ECO:0000318"/>
    <property type="project" value="GO_Central"/>
</dbReference>
<evidence type="ECO:0000256" key="2">
    <source>
        <dbReference type="ARBA" id="ARBA00022448"/>
    </source>
</evidence>
<comment type="similarity">
    <text evidence="1">Belongs to the SEC3 family.</text>
</comment>
<evidence type="ECO:0000313" key="6">
    <source>
        <dbReference type="EMBL" id="KMZ61992.1"/>
    </source>
</evidence>
<dbReference type="OMA" id="NTWMETF"/>
<evidence type="ECO:0000256" key="4">
    <source>
        <dbReference type="ARBA" id="ARBA00023054"/>
    </source>
</evidence>
<organism evidence="6 7">
    <name type="scientific">Zostera marina</name>
    <name type="common">Eelgrass</name>
    <dbReference type="NCBI Taxonomy" id="29655"/>
    <lineage>
        <taxon>Eukaryota</taxon>
        <taxon>Viridiplantae</taxon>
        <taxon>Streptophyta</taxon>
        <taxon>Embryophyta</taxon>
        <taxon>Tracheophyta</taxon>
        <taxon>Spermatophyta</taxon>
        <taxon>Magnoliopsida</taxon>
        <taxon>Liliopsida</taxon>
        <taxon>Zosteraceae</taxon>
        <taxon>Zostera</taxon>
    </lineage>
</organism>
<evidence type="ECO:0000259" key="5">
    <source>
        <dbReference type="SMART" id="SM01313"/>
    </source>
</evidence>
<dbReference type="InterPro" id="IPR028258">
    <property type="entry name" value="Sec3-PIP2_bind"/>
</dbReference>
<keyword evidence="2" id="KW-0813">Transport</keyword>
<dbReference type="Pfam" id="PF15277">
    <property type="entry name" value="Sec3-PIP2_bind"/>
    <property type="match status" value="1"/>
</dbReference>
<evidence type="ECO:0000256" key="1">
    <source>
        <dbReference type="ARBA" id="ARBA00006518"/>
    </source>
</evidence>
<name>A0A0K9P183_ZOSMR</name>
<dbReference type="InterPro" id="IPR019160">
    <property type="entry name" value="Sec3_CC"/>
</dbReference>
<reference evidence="7" key="1">
    <citation type="journal article" date="2016" name="Nature">
        <title>The genome of the seagrass Zostera marina reveals angiosperm adaptation to the sea.</title>
        <authorList>
            <person name="Olsen J.L."/>
            <person name="Rouze P."/>
            <person name="Verhelst B."/>
            <person name="Lin Y.-C."/>
            <person name="Bayer T."/>
            <person name="Collen J."/>
            <person name="Dattolo E."/>
            <person name="De Paoli E."/>
            <person name="Dittami S."/>
            <person name="Maumus F."/>
            <person name="Michel G."/>
            <person name="Kersting A."/>
            <person name="Lauritano C."/>
            <person name="Lohaus R."/>
            <person name="Toepel M."/>
            <person name="Tonon T."/>
            <person name="Vanneste K."/>
            <person name="Amirebrahimi M."/>
            <person name="Brakel J."/>
            <person name="Bostroem C."/>
            <person name="Chovatia M."/>
            <person name="Grimwood J."/>
            <person name="Jenkins J.W."/>
            <person name="Jueterbock A."/>
            <person name="Mraz A."/>
            <person name="Stam W.T."/>
            <person name="Tice H."/>
            <person name="Bornberg-Bauer E."/>
            <person name="Green P.J."/>
            <person name="Pearson G.A."/>
            <person name="Procaccini G."/>
            <person name="Duarte C.M."/>
            <person name="Schmutz J."/>
            <person name="Reusch T.B.H."/>
            <person name="Van de Peer Y."/>
        </authorList>
    </citation>
    <scope>NUCLEOTIDE SEQUENCE [LARGE SCALE GENOMIC DNA]</scope>
    <source>
        <strain evidence="7">cv. Finnish</strain>
    </source>
</reference>
<keyword evidence="3" id="KW-0268">Exocytosis</keyword>